<feature type="region of interest" description="Disordered" evidence="1">
    <location>
        <begin position="411"/>
        <end position="456"/>
    </location>
</feature>
<evidence type="ECO:0000256" key="1">
    <source>
        <dbReference type="SAM" id="MobiDB-lite"/>
    </source>
</evidence>
<proteinExistence type="predicted"/>
<sequence>MSSLLDNSELDLFDNQQSIEEMQREMDTNLTMLKQTSILDDEFDDLNGSLGGSFFDPTGSKLSPLEMSDILLSPTILTPRANLSMGDEEKRFMDGEFFEKEIMVKKERDKAYYITKMDSLMPDIKYETPSGNLIEKKGVNNYLINEKYIHYPSPLGNSAKLLNLKPGSQKDLLTEDKVLPNISDRKSVAHNIRLMAASKLLSEAQEDESGEWLFTPNIQGNPKTQITFSVPGSKVEKKEEDDFLIGDSSEDEFFQASPVLEDESKYVNDEKAKKQATIETINQPPPPQPVIITKSKPKTKTNAVDPLRRSEPSKPIKDMGYKPQFFNPTDEIKCKEPSEKKKQQWDKTSTANTSSGSIGSTAVKKPSLKDAIPTNSTMFPPPSAQNSPRRGSISSLTSIVTDVRKSVERVPVNTQIQRVKTPTIGDMKAKKKPSRPNTTGNSKSFTTSRPNSPLTVATSLPETKQELDQYDVTDTFSEISTAESVEMYDNDFSSFEVHDRSQPKNWKLMQWRRENYKERTRSSSFSKMSGESKSSTPTPVGYISDVFYSPPTSPQHKPSYDSIVIARDFVMEVIDMSFNKAIEKRSIEQHSIAFFGKTDVTRYVDDIISSSHHNSYRLILNVSISLFLDKKLTELDWVEEDVPCFVEFYKIFENDPSRNQSLFKIFAFYYSFVNVGGGSNLLERDELSKSFYYNIDVVQNNRTIPFERGAKYEWKLRENLYLPVPFADRKQKLEPHPMDPSLQSTFFSLFHIKDLKGPENEKYITPYQLSPPQTPVKEKPSSSNSALKTDENIFAVNLNASESNSPPLTKQNNQTKNVNDTLHTDDIQLSPIFMPPTPLPNKNPGKPVQEKEAKCCSIM</sequence>
<reference evidence="2 3" key="1">
    <citation type="journal article" date="2010" name="Cell">
        <title>The genome of Naegleria gruberi illuminates early eukaryotic versatility.</title>
        <authorList>
            <person name="Fritz-Laylin L.K."/>
            <person name="Prochnik S.E."/>
            <person name="Ginger M.L."/>
            <person name="Dacks J.B."/>
            <person name="Carpenter M.L."/>
            <person name="Field M.C."/>
            <person name="Kuo A."/>
            <person name="Paredez A."/>
            <person name="Chapman J."/>
            <person name="Pham J."/>
            <person name="Shu S."/>
            <person name="Neupane R."/>
            <person name="Cipriano M."/>
            <person name="Mancuso J."/>
            <person name="Tu H."/>
            <person name="Salamov A."/>
            <person name="Lindquist E."/>
            <person name="Shapiro H."/>
            <person name="Lucas S."/>
            <person name="Grigoriev I.V."/>
            <person name="Cande W.Z."/>
            <person name="Fulton C."/>
            <person name="Rokhsar D.S."/>
            <person name="Dawson S.C."/>
        </authorList>
    </citation>
    <scope>NUCLEOTIDE SEQUENCE [LARGE SCALE GENOMIC DNA]</scope>
    <source>
        <strain evidence="2 3">NEG-M</strain>
    </source>
</reference>
<dbReference type="OMA" id="VENNIPC"/>
<feature type="compositionally biased region" description="Basic and acidic residues" evidence="1">
    <location>
        <begin position="306"/>
        <end position="320"/>
    </location>
</feature>
<dbReference type="VEuPathDB" id="AmoebaDB:NAEGRDRAFT_64718"/>
<dbReference type="InParanoid" id="D2V797"/>
<dbReference type="OrthoDB" id="10267925at2759"/>
<keyword evidence="3" id="KW-1185">Reference proteome</keyword>
<dbReference type="EMBL" id="GG738855">
    <property type="protein sequence ID" value="EFC47336.1"/>
    <property type="molecule type" value="Genomic_DNA"/>
</dbReference>
<feature type="region of interest" description="Disordered" evidence="1">
    <location>
        <begin position="280"/>
        <end position="399"/>
    </location>
</feature>
<dbReference type="AlphaFoldDB" id="D2V797"/>
<dbReference type="RefSeq" id="XP_002680080.1">
    <property type="nucleotide sequence ID" value="XM_002680034.1"/>
</dbReference>
<protein>
    <submittedName>
        <fullName evidence="2">Predicted protein</fullName>
    </submittedName>
</protein>
<accession>D2V797</accession>
<feature type="region of interest" description="Disordered" evidence="1">
    <location>
        <begin position="829"/>
        <end position="852"/>
    </location>
</feature>
<feature type="compositionally biased region" description="Polar residues" evidence="1">
    <location>
        <begin position="373"/>
        <end position="399"/>
    </location>
</feature>
<dbReference type="KEGG" id="ngr:NAEGRDRAFT_64718"/>
<feature type="region of interest" description="Disordered" evidence="1">
    <location>
        <begin position="763"/>
        <end position="786"/>
    </location>
</feature>
<feature type="compositionally biased region" description="Basic and acidic residues" evidence="1">
    <location>
        <begin position="330"/>
        <end position="345"/>
    </location>
</feature>
<evidence type="ECO:0000313" key="2">
    <source>
        <dbReference type="EMBL" id="EFC47336.1"/>
    </source>
</evidence>
<evidence type="ECO:0000313" key="3">
    <source>
        <dbReference type="Proteomes" id="UP000006671"/>
    </source>
</evidence>
<feature type="compositionally biased region" description="Polar residues" evidence="1">
    <location>
        <begin position="435"/>
        <end position="456"/>
    </location>
</feature>
<dbReference type="GeneID" id="8861403"/>
<dbReference type="Proteomes" id="UP000006671">
    <property type="component" value="Unassembled WGS sequence"/>
</dbReference>
<name>D2V797_NAEGR</name>
<feature type="compositionally biased region" description="Polar residues" evidence="1">
    <location>
        <begin position="346"/>
        <end position="360"/>
    </location>
</feature>
<gene>
    <name evidence="2" type="ORF">NAEGRDRAFT_64718</name>
</gene>
<organism evidence="3">
    <name type="scientific">Naegleria gruberi</name>
    <name type="common">Amoeba</name>
    <dbReference type="NCBI Taxonomy" id="5762"/>
    <lineage>
        <taxon>Eukaryota</taxon>
        <taxon>Discoba</taxon>
        <taxon>Heterolobosea</taxon>
        <taxon>Tetramitia</taxon>
        <taxon>Eutetramitia</taxon>
        <taxon>Vahlkampfiidae</taxon>
        <taxon>Naegleria</taxon>
    </lineage>
</organism>